<dbReference type="InterPro" id="IPR001005">
    <property type="entry name" value="SANT/Myb"/>
</dbReference>
<dbReference type="InterPro" id="IPR009057">
    <property type="entry name" value="Homeodomain-like_sf"/>
</dbReference>
<evidence type="ECO:0000256" key="3">
    <source>
        <dbReference type="ARBA" id="ARBA00023163"/>
    </source>
</evidence>
<dbReference type="PROSITE" id="PS51294">
    <property type="entry name" value="HTH_MYB"/>
    <property type="match status" value="1"/>
</dbReference>
<gene>
    <name evidence="7" type="ORF">Cni_G25642</name>
</gene>
<dbReference type="PANTHER" id="PTHR31314">
    <property type="entry name" value="MYB FAMILY TRANSCRIPTION FACTOR PHL7-LIKE"/>
    <property type="match status" value="1"/>
</dbReference>
<accession>A0AAQ3KY29</accession>
<dbReference type="AlphaFoldDB" id="A0AAQ3KY29"/>
<dbReference type="InterPro" id="IPR006447">
    <property type="entry name" value="Myb_dom_plants"/>
</dbReference>
<evidence type="ECO:0000256" key="2">
    <source>
        <dbReference type="ARBA" id="ARBA00023125"/>
    </source>
</evidence>
<evidence type="ECO:0000313" key="8">
    <source>
        <dbReference type="Proteomes" id="UP001327560"/>
    </source>
</evidence>
<evidence type="ECO:0000313" key="7">
    <source>
        <dbReference type="EMBL" id="WOL16854.1"/>
    </source>
</evidence>
<dbReference type="Gene3D" id="1.10.10.60">
    <property type="entry name" value="Homeodomain-like"/>
    <property type="match status" value="1"/>
</dbReference>
<proteinExistence type="predicted"/>
<protein>
    <submittedName>
        <fullName evidence="7">Transcription repressor KAN1-like</fullName>
    </submittedName>
</protein>
<keyword evidence="3" id="KW-0804">Transcription</keyword>
<dbReference type="InterPro" id="IPR017930">
    <property type="entry name" value="Myb_dom"/>
</dbReference>
<dbReference type="SUPFAM" id="SSF46689">
    <property type="entry name" value="Homeodomain-like"/>
    <property type="match status" value="1"/>
</dbReference>
<evidence type="ECO:0000256" key="4">
    <source>
        <dbReference type="ARBA" id="ARBA00023242"/>
    </source>
</evidence>
<dbReference type="GO" id="GO:0003677">
    <property type="term" value="F:DNA binding"/>
    <property type="evidence" value="ECO:0007669"/>
    <property type="project" value="UniProtKB-KW"/>
</dbReference>
<sequence>MGNCGRNGAVRQYTRSKVPRLRWTPDLHHCFVNAIEKLGGQEKATPKLVLQLMDVRGLTISHVKSHLQMYRSLRNDLGRQDLQVRRHPCHDNDGGADEQGDDGNSFNHSKPTKELQSQFLYSTLPPLKRVRVETQANSKSWHCSKGLVETVLTPKSCFDNCMQVMSVESGAEKEGPRWQKDAWLNDPAKLKVSAPMQDESTLSKVNILNEYRLWQPARKLRSEEECYKNGFNHEALEREEAYSCSLSLSLSLYSAQSSNAASKGRLGFFSSSDRNISECSDAHRINLDLSMSICGS</sequence>
<evidence type="ECO:0000256" key="5">
    <source>
        <dbReference type="SAM" id="MobiDB-lite"/>
    </source>
</evidence>
<dbReference type="FunFam" id="1.10.10.60:FF:000002">
    <property type="entry name" value="Myb family transcription factor"/>
    <property type="match status" value="1"/>
</dbReference>
<dbReference type="PANTHER" id="PTHR31314:SF188">
    <property type="entry name" value="TRANSCRIPTION FACTOR KAN2 ISOFORM X1-RELATED"/>
    <property type="match status" value="1"/>
</dbReference>
<name>A0AAQ3KY29_9LILI</name>
<dbReference type="Pfam" id="PF00249">
    <property type="entry name" value="Myb_DNA-binding"/>
    <property type="match status" value="1"/>
</dbReference>
<dbReference type="NCBIfam" id="TIGR01557">
    <property type="entry name" value="myb_SHAQKYF"/>
    <property type="match status" value="1"/>
</dbReference>
<dbReference type="GO" id="GO:0003700">
    <property type="term" value="F:DNA-binding transcription factor activity"/>
    <property type="evidence" value="ECO:0007669"/>
    <property type="project" value="InterPro"/>
</dbReference>
<dbReference type="EMBL" id="CP136897">
    <property type="protein sequence ID" value="WOL16854.1"/>
    <property type="molecule type" value="Genomic_DNA"/>
</dbReference>
<keyword evidence="2" id="KW-0238">DNA-binding</keyword>
<keyword evidence="4" id="KW-0539">Nucleus</keyword>
<dbReference type="Proteomes" id="UP001327560">
    <property type="component" value="Chromosome 8"/>
</dbReference>
<feature type="region of interest" description="Disordered" evidence="5">
    <location>
        <begin position="85"/>
        <end position="110"/>
    </location>
</feature>
<evidence type="ECO:0000259" key="6">
    <source>
        <dbReference type="PROSITE" id="PS51294"/>
    </source>
</evidence>
<evidence type="ECO:0000256" key="1">
    <source>
        <dbReference type="ARBA" id="ARBA00023015"/>
    </source>
</evidence>
<organism evidence="7 8">
    <name type="scientific">Canna indica</name>
    <name type="common">Indian-shot</name>
    <dbReference type="NCBI Taxonomy" id="4628"/>
    <lineage>
        <taxon>Eukaryota</taxon>
        <taxon>Viridiplantae</taxon>
        <taxon>Streptophyta</taxon>
        <taxon>Embryophyta</taxon>
        <taxon>Tracheophyta</taxon>
        <taxon>Spermatophyta</taxon>
        <taxon>Magnoliopsida</taxon>
        <taxon>Liliopsida</taxon>
        <taxon>Zingiberales</taxon>
        <taxon>Cannaceae</taxon>
        <taxon>Canna</taxon>
    </lineage>
</organism>
<keyword evidence="1" id="KW-0805">Transcription regulation</keyword>
<dbReference type="InterPro" id="IPR046955">
    <property type="entry name" value="PHR1-like"/>
</dbReference>
<keyword evidence="8" id="KW-1185">Reference proteome</keyword>
<reference evidence="7 8" key="1">
    <citation type="submission" date="2023-10" db="EMBL/GenBank/DDBJ databases">
        <title>Chromosome-scale genome assembly provides insights into flower coloration mechanisms of Canna indica.</title>
        <authorList>
            <person name="Li C."/>
        </authorList>
    </citation>
    <scope>NUCLEOTIDE SEQUENCE [LARGE SCALE GENOMIC DNA]</scope>
    <source>
        <tissue evidence="7">Flower</tissue>
    </source>
</reference>
<feature type="domain" description="HTH myb-type" evidence="6">
    <location>
        <begin position="15"/>
        <end position="75"/>
    </location>
</feature>